<evidence type="ECO:0000313" key="2">
    <source>
        <dbReference type="EMBL" id="GBM39075.1"/>
    </source>
</evidence>
<feature type="compositionally biased region" description="Basic residues" evidence="1">
    <location>
        <begin position="22"/>
        <end position="40"/>
    </location>
</feature>
<gene>
    <name evidence="2" type="ORF">AVEN_190218_1</name>
</gene>
<reference evidence="2 3" key="1">
    <citation type="journal article" date="2019" name="Sci. Rep.">
        <title>Orb-weaving spider Araneus ventricosus genome elucidates the spidroin gene catalogue.</title>
        <authorList>
            <person name="Kono N."/>
            <person name="Nakamura H."/>
            <person name="Ohtoshi R."/>
            <person name="Moran D.A.P."/>
            <person name="Shinohara A."/>
            <person name="Yoshida Y."/>
            <person name="Fujiwara M."/>
            <person name="Mori M."/>
            <person name="Tomita M."/>
            <person name="Arakawa K."/>
        </authorList>
    </citation>
    <scope>NUCLEOTIDE SEQUENCE [LARGE SCALE GENOMIC DNA]</scope>
</reference>
<sequence length="100" mass="11505">MTPNSNRRSVQSKKPEPTKCVEKKKRMLQRENARRRRKKATSGMDQGMQGHVAQNTPLFSHCRAGREELFVMSQKLAGSSAATCNFGHQRYYLLLLPTRR</sequence>
<feature type="region of interest" description="Disordered" evidence="1">
    <location>
        <begin position="1"/>
        <end position="54"/>
    </location>
</feature>
<organism evidence="2 3">
    <name type="scientific">Araneus ventricosus</name>
    <name type="common">Orbweaver spider</name>
    <name type="synonym">Epeira ventricosa</name>
    <dbReference type="NCBI Taxonomy" id="182803"/>
    <lineage>
        <taxon>Eukaryota</taxon>
        <taxon>Metazoa</taxon>
        <taxon>Ecdysozoa</taxon>
        <taxon>Arthropoda</taxon>
        <taxon>Chelicerata</taxon>
        <taxon>Arachnida</taxon>
        <taxon>Araneae</taxon>
        <taxon>Araneomorphae</taxon>
        <taxon>Entelegynae</taxon>
        <taxon>Araneoidea</taxon>
        <taxon>Araneidae</taxon>
        <taxon>Araneus</taxon>
    </lineage>
</organism>
<evidence type="ECO:0000256" key="1">
    <source>
        <dbReference type="SAM" id="MobiDB-lite"/>
    </source>
</evidence>
<comment type="caution">
    <text evidence="2">The sequence shown here is derived from an EMBL/GenBank/DDBJ whole genome shotgun (WGS) entry which is preliminary data.</text>
</comment>
<dbReference type="Proteomes" id="UP000499080">
    <property type="component" value="Unassembled WGS sequence"/>
</dbReference>
<name>A0A4Y2FFI4_ARAVE</name>
<dbReference type="EMBL" id="BGPR01000884">
    <property type="protein sequence ID" value="GBM39075.1"/>
    <property type="molecule type" value="Genomic_DNA"/>
</dbReference>
<dbReference type="AlphaFoldDB" id="A0A4Y2FFI4"/>
<accession>A0A4Y2FFI4</accession>
<protein>
    <submittedName>
        <fullName evidence="2">Uncharacterized protein</fullName>
    </submittedName>
</protein>
<evidence type="ECO:0000313" key="3">
    <source>
        <dbReference type="Proteomes" id="UP000499080"/>
    </source>
</evidence>
<keyword evidence="3" id="KW-1185">Reference proteome</keyword>
<proteinExistence type="predicted"/>